<dbReference type="InterPro" id="IPR025724">
    <property type="entry name" value="GAG-pre-integrase_dom"/>
</dbReference>
<name>A0A6L2LSE9_TANCI</name>
<evidence type="ECO:0000256" key="1">
    <source>
        <dbReference type="ARBA" id="ARBA00022723"/>
    </source>
</evidence>
<evidence type="ECO:0000256" key="3">
    <source>
        <dbReference type="SAM" id="MobiDB-lite"/>
    </source>
</evidence>
<dbReference type="Pfam" id="PF07727">
    <property type="entry name" value="RVT_2"/>
    <property type="match status" value="1"/>
</dbReference>
<dbReference type="GO" id="GO:0016787">
    <property type="term" value="F:hydrolase activity"/>
    <property type="evidence" value="ECO:0007669"/>
    <property type="project" value="UniProtKB-KW"/>
</dbReference>
<feature type="domain" description="Reverse transcriptase Ty1/copia-type" evidence="4">
    <location>
        <begin position="342"/>
        <end position="394"/>
    </location>
</feature>
<accession>A0A6L2LSE9</accession>
<gene>
    <name evidence="6" type="ORF">Tci_036731</name>
</gene>
<evidence type="ECO:0000313" key="6">
    <source>
        <dbReference type="EMBL" id="GEU64753.1"/>
    </source>
</evidence>
<dbReference type="InterPro" id="IPR012337">
    <property type="entry name" value="RNaseH-like_sf"/>
</dbReference>
<dbReference type="InterPro" id="IPR013103">
    <property type="entry name" value="RVT_2"/>
</dbReference>
<evidence type="ECO:0000259" key="5">
    <source>
        <dbReference type="Pfam" id="PF13976"/>
    </source>
</evidence>
<dbReference type="PANTHER" id="PTHR42648">
    <property type="entry name" value="TRANSPOSASE, PUTATIVE-RELATED"/>
    <property type="match status" value="1"/>
</dbReference>
<dbReference type="InterPro" id="IPR039537">
    <property type="entry name" value="Retrotran_Ty1/copia-like"/>
</dbReference>
<dbReference type="Pfam" id="PF13976">
    <property type="entry name" value="gag_pre-integrs"/>
    <property type="match status" value="1"/>
</dbReference>
<protein>
    <submittedName>
        <fullName evidence="6">Gag-Pol polyprotein</fullName>
    </submittedName>
</protein>
<feature type="region of interest" description="Disordered" evidence="3">
    <location>
        <begin position="1"/>
        <end position="32"/>
    </location>
</feature>
<organism evidence="6">
    <name type="scientific">Tanacetum cinerariifolium</name>
    <name type="common">Dalmatian daisy</name>
    <name type="synonym">Chrysanthemum cinerariifolium</name>
    <dbReference type="NCBI Taxonomy" id="118510"/>
    <lineage>
        <taxon>Eukaryota</taxon>
        <taxon>Viridiplantae</taxon>
        <taxon>Streptophyta</taxon>
        <taxon>Embryophyta</taxon>
        <taxon>Tracheophyta</taxon>
        <taxon>Spermatophyta</taxon>
        <taxon>Magnoliopsida</taxon>
        <taxon>eudicotyledons</taxon>
        <taxon>Gunneridae</taxon>
        <taxon>Pentapetalae</taxon>
        <taxon>asterids</taxon>
        <taxon>campanulids</taxon>
        <taxon>Asterales</taxon>
        <taxon>Asteraceae</taxon>
        <taxon>Asteroideae</taxon>
        <taxon>Anthemideae</taxon>
        <taxon>Anthemidinae</taxon>
        <taxon>Tanacetum</taxon>
    </lineage>
</organism>
<reference evidence="6" key="1">
    <citation type="journal article" date="2019" name="Sci. Rep.">
        <title>Draft genome of Tanacetum cinerariifolium, the natural source of mosquito coil.</title>
        <authorList>
            <person name="Yamashiro T."/>
            <person name="Shiraishi A."/>
            <person name="Satake H."/>
            <person name="Nakayama K."/>
        </authorList>
    </citation>
    <scope>NUCLEOTIDE SEQUENCE</scope>
</reference>
<sequence length="405" mass="46380">MKDKVMPNNRQVKHKKTEVENHPRIPSISNKTKSITACNDSLNSRTSNVNVVCATREKCLVDLDHFACVTKMLNDVDARTKKPNVVPIITRKPKGHANKSVVTPLRKPLHQNPLLRNPRVTIGYCMRKLDLVQGNITINRVYYVEDLNLNLFSVGQFCDVDLEVAFWKSTCFVRDFHVNNLLIGNRGSDLYTISLQETTSSTPICLMAKASPTQASLWHRRLSHLNFDYINLLSKKDVVIGLPKLKYVKDQLCSSCEVSKAKRSSFNTKTVRSSKGRLNLLHMDLCGPMRVASINRKKYILVIVDDYSRYTWTLFLRSKDETPEVLKDFFKMIQRNLQAPEEGIDFEESFAPVAHLEVLWIFIAYVAHKSFPIYQMDVKMAFLNGSLKEEVYVALLDVFVDPDHP</sequence>
<keyword evidence="1" id="KW-0479">Metal-binding</keyword>
<dbReference type="InterPro" id="IPR036397">
    <property type="entry name" value="RNaseH_sf"/>
</dbReference>
<evidence type="ECO:0000256" key="2">
    <source>
        <dbReference type="ARBA" id="ARBA00022801"/>
    </source>
</evidence>
<proteinExistence type="predicted"/>
<dbReference type="AlphaFoldDB" id="A0A6L2LSE9"/>
<comment type="caution">
    <text evidence="6">The sequence shown here is derived from an EMBL/GenBank/DDBJ whole genome shotgun (WGS) entry which is preliminary data.</text>
</comment>
<dbReference type="Gene3D" id="3.30.420.10">
    <property type="entry name" value="Ribonuclease H-like superfamily/Ribonuclease H"/>
    <property type="match status" value="1"/>
</dbReference>
<dbReference type="GO" id="GO:0003676">
    <property type="term" value="F:nucleic acid binding"/>
    <property type="evidence" value="ECO:0007669"/>
    <property type="project" value="InterPro"/>
</dbReference>
<evidence type="ECO:0000259" key="4">
    <source>
        <dbReference type="Pfam" id="PF07727"/>
    </source>
</evidence>
<dbReference type="GO" id="GO:0046872">
    <property type="term" value="F:metal ion binding"/>
    <property type="evidence" value="ECO:0007669"/>
    <property type="project" value="UniProtKB-KW"/>
</dbReference>
<feature type="domain" description="GAG-pre-integrase" evidence="5">
    <location>
        <begin position="190"/>
        <end position="260"/>
    </location>
</feature>
<dbReference type="SUPFAM" id="SSF53098">
    <property type="entry name" value="Ribonuclease H-like"/>
    <property type="match status" value="1"/>
</dbReference>
<keyword evidence="2" id="KW-0378">Hydrolase</keyword>
<dbReference type="EMBL" id="BKCJ010005075">
    <property type="protein sequence ID" value="GEU64753.1"/>
    <property type="molecule type" value="Genomic_DNA"/>
</dbReference>
<dbReference type="PANTHER" id="PTHR42648:SF21">
    <property type="entry name" value="CYSTEINE-RICH RLK (RECEPTOR-LIKE PROTEIN KINASE) 8"/>
    <property type="match status" value="1"/>
</dbReference>